<dbReference type="SMART" id="SM01321">
    <property type="entry name" value="Y1_Tnp"/>
    <property type="match status" value="1"/>
</dbReference>
<dbReference type="GO" id="GO:0003677">
    <property type="term" value="F:DNA binding"/>
    <property type="evidence" value="ECO:0007669"/>
    <property type="project" value="InterPro"/>
</dbReference>
<dbReference type="Gene3D" id="3.30.70.1290">
    <property type="entry name" value="Transposase IS200-like"/>
    <property type="match status" value="1"/>
</dbReference>
<comment type="caution">
    <text evidence="2">The sequence shown here is derived from an EMBL/GenBank/DDBJ whole genome shotgun (WGS) entry which is preliminary data.</text>
</comment>
<dbReference type="PANTHER" id="PTHR34322">
    <property type="entry name" value="TRANSPOSASE, Y1_TNP DOMAIN-CONTAINING"/>
    <property type="match status" value="1"/>
</dbReference>
<dbReference type="EMBL" id="PEYO01000002">
    <property type="protein sequence ID" value="PIU03974.1"/>
    <property type="molecule type" value="Genomic_DNA"/>
</dbReference>
<dbReference type="InterPro" id="IPR036515">
    <property type="entry name" value="Transposase_17_sf"/>
</dbReference>
<evidence type="ECO:0000313" key="3">
    <source>
        <dbReference type="Proteomes" id="UP000228996"/>
    </source>
</evidence>
<dbReference type="PANTHER" id="PTHR34322:SF2">
    <property type="entry name" value="TRANSPOSASE IS200-LIKE DOMAIN-CONTAINING PROTEIN"/>
    <property type="match status" value="1"/>
</dbReference>
<gene>
    <name evidence="2" type="ORF">COT44_00410</name>
</gene>
<evidence type="ECO:0000259" key="1">
    <source>
        <dbReference type="SMART" id="SM01321"/>
    </source>
</evidence>
<organism evidence="2 3">
    <name type="scientific">Candidatus Shapirobacteria bacterium CG08_land_8_20_14_0_20_39_18</name>
    <dbReference type="NCBI Taxonomy" id="1974883"/>
    <lineage>
        <taxon>Bacteria</taxon>
        <taxon>Candidatus Shapironibacteriota</taxon>
    </lineage>
</organism>
<evidence type="ECO:0000313" key="2">
    <source>
        <dbReference type="EMBL" id="PIU03974.1"/>
    </source>
</evidence>
<feature type="domain" description="Transposase IS200-like" evidence="1">
    <location>
        <begin position="18"/>
        <end position="162"/>
    </location>
</feature>
<accession>A0A2M6XE92</accession>
<dbReference type="Proteomes" id="UP000228996">
    <property type="component" value="Unassembled WGS sequence"/>
</dbReference>
<name>A0A2M6XE92_9BACT</name>
<reference evidence="3" key="1">
    <citation type="submission" date="2017-09" db="EMBL/GenBank/DDBJ databases">
        <title>Depth-based differentiation of microbial function through sediment-hosted aquifers and enrichment of novel symbionts in the deep terrestrial subsurface.</title>
        <authorList>
            <person name="Probst A.J."/>
            <person name="Ladd B."/>
            <person name="Jarett J.K."/>
            <person name="Geller-Mcgrath D.E."/>
            <person name="Sieber C.M.K."/>
            <person name="Emerson J.B."/>
            <person name="Anantharaman K."/>
            <person name="Thomas B.C."/>
            <person name="Malmstrom R."/>
            <person name="Stieglmeier M."/>
            <person name="Klingl A."/>
            <person name="Woyke T."/>
            <person name="Ryan C.M."/>
            <person name="Banfield J.F."/>
        </authorList>
    </citation>
    <scope>NUCLEOTIDE SEQUENCE [LARGE SCALE GENOMIC DNA]</scope>
</reference>
<dbReference type="SUPFAM" id="SSF143422">
    <property type="entry name" value="Transposase IS200-like"/>
    <property type="match status" value="1"/>
</dbReference>
<dbReference type="GO" id="GO:0004803">
    <property type="term" value="F:transposase activity"/>
    <property type="evidence" value="ECO:0007669"/>
    <property type="project" value="InterPro"/>
</dbReference>
<dbReference type="GO" id="GO:0006313">
    <property type="term" value="P:DNA transposition"/>
    <property type="evidence" value="ECO:0007669"/>
    <property type="project" value="InterPro"/>
</dbReference>
<sequence length="233" mass="28073">MEYLCIIKVMPYRKIPIVTEEIYHIFNRSVASQPIFLDKWDYKRALEVMQFYCFQNPGIRYSYYNRLQTDLKTSFWNDLIKHGKKQVMLLTFCFMFNHFHFLLKELEENGIKTFISNFQNSYAKYFNTKTERKGAVFLSMFKGVRIATDEQLIHVSRYIHLNPLTSYVIKNTNDLETYQWSSYVDYLGIRNKGIVDKELVMGLLKTTQKFKNFTLDQKDYQRELEKIKHLSFD</sequence>
<proteinExistence type="predicted"/>
<dbReference type="Pfam" id="PF01797">
    <property type="entry name" value="Y1_Tnp"/>
    <property type="match status" value="1"/>
</dbReference>
<dbReference type="AlphaFoldDB" id="A0A2M6XE92"/>
<protein>
    <recommendedName>
        <fullName evidence="1">Transposase IS200-like domain-containing protein</fullName>
    </recommendedName>
</protein>
<dbReference type="InterPro" id="IPR002686">
    <property type="entry name" value="Transposase_17"/>
</dbReference>